<dbReference type="EMBL" id="JBHRSW010000015">
    <property type="protein sequence ID" value="MFC3121872.1"/>
    <property type="molecule type" value="Genomic_DNA"/>
</dbReference>
<comment type="caution">
    <text evidence="7">The sequence shown here is derived from an EMBL/GenBank/DDBJ whole genome shotgun (WGS) entry which is preliminary data.</text>
</comment>
<evidence type="ECO:0000259" key="6">
    <source>
        <dbReference type="PROSITE" id="PS50123"/>
    </source>
</evidence>
<keyword evidence="4" id="KW-0808">Transferase</keyword>
<reference evidence="8" key="1">
    <citation type="journal article" date="2019" name="Int. J. Syst. Evol. Microbiol.">
        <title>The Global Catalogue of Microorganisms (GCM) 10K type strain sequencing project: providing services to taxonomists for standard genome sequencing and annotation.</title>
        <authorList>
            <consortium name="The Broad Institute Genomics Platform"/>
            <consortium name="The Broad Institute Genome Sequencing Center for Infectious Disease"/>
            <person name="Wu L."/>
            <person name="Ma J."/>
        </authorList>
    </citation>
    <scope>NUCLEOTIDE SEQUENCE [LARGE SCALE GENOMIC DNA]</scope>
    <source>
        <strain evidence="8">KCTC 52473</strain>
    </source>
</reference>
<dbReference type="InterPro" id="IPR000780">
    <property type="entry name" value="CheR_MeTrfase"/>
</dbReference>
<dbReference type="SUPFAM" id="SSF53335">
    <property type="entry name" value="S-adenosyl-L-methionine-dependent methyltransferases"/>
    <property type="match status" value="1"/>
</dbReference>
<dbReference type="Proteomes" id="UP001595478">
    <property type="component" value="Unassembled WGS sequence"/>
</dbReference>
<dbReference type="PANTHER" id="PTHR24422">
    <property type="entry name" value="CHEMOTAXIS PROTEIN METHYLTRANSFERASE"/>
    <property type="match status" value="1"/>
</dbReference>
<dbReference type="PROSITE" id="PS50123">
    <property type="entry name" value="CHER"/>
    <property type="match status" value="1"/>
</dbReference>
<proteinExistence type="predicted"/>
<dbReference type="Pfam" id="PF03705">
    <property type="entry name" value="CheR_N"/>
    <property type="match status" value="1"/>
</dbReference>
<evidence type="ECO:0000313" key="7">
    <source>
        <dbReference type="EMBL" id="MFC3121872.1"/>
    </source>
</evidence>
<dbReference type="GO" id="GO:0032259">
    <property type="term" value="P:methylation"/>
    <property type="evidence" value="ECO:0007669"/>
    <property type="project" value="UniProtKB-KW"/>
</dbReference>
<keyword evidence="8" id="KW-1185">Reference proteome</keyword>
<dbReference type="InterPro" id="IPR050903">
    <property type="entry name" value="Bact_Chemotaxis_MeTrfase"/>
</dbReference>
<dbReference type="Pfam" id="PF01739">
    <property type="entry name" value="CheR"/>
    <property type="match status" value="1"/>
</dbReference>
<dbReference type="InterPro" id="IPR022642">
    <property type="entry name" value="CheR_C"/>
</dbReference>
<dbReference type="GO" id="GO:0008168">
    <property type="term" value="F:methyltransferase activity"/>
    <property type="evidence" value="ECO:0007669"/>
    <property type="project" value="UniProtKB-KW"/>
</dbReference>
<evidence type="ECO:0000256" key="2">
    <source>
        <dbReference type="ARBA" id="ARBA00012534"/>
    </source>
</evidence>
<evidence type="ECO:0000256" key="1">
    <source>
        <dbReference type="ARBA" id="ARBA00001541"/>
    </source>
</evidence>
<dbReference type="RefSeq" id="WP_376920007.1">
    <property type="nucleotide sequence ID" value="NZ_JBHRSW010000015.1"/>
</dbReference>
<dbReference type="EC" id="2.1.1.80" evidence="2"/>
<dbReference type="Gene3D" id="1.10.155.10">
    <property type="entry name" value="Chemotaxis receptor methyltransferase CheR, N-terminal domain"/>
    <property type="match status" value="1"/>
</dbReference>
<evidence type="ECO:0000313" key="8">
    <source>
        <dbReference type="Proteomes" id="UP001595478"/>
    </source>
</evidence>
<sequence length="275" mass="31322">MQNEISERAYSDFAAFLKNKLGITLGENKQYLAKSRLSIAMREFDFDDVNKFIEAILRGHNRSMVERALESMTTNETFWFRDVYPFENLKQSILPKIAKTKRSIRIWSAACSHGQEAYSIAMTLLEYNRLNPSLAFTNMEILASDISDAVLNTAKAGIYDELSVSRGLSAEMKSKYFSHNADNTWTIKPEVKRLVTFKKQNLLESYSSQGSFDLVFCRNVLIYFDDKDKANILQKISAQLPVGGIVVLGAAESIPSKQDNFKMEKLPQGLYYVKQ</sequence>
<gene>
    <name evidence="7" type="ORF">ACFOHL_09590</name>
</gene>
<dbReference type="PANTHER" id="PTHR24422:SF21">
    <property type="entry name" value="CHEMOTAXIS PROTEIN METHYLTRANSFERASE 1"/>
    <property type="match status" value="1"/>
</dbReference>
<evidence type="ECO:0000256" key="3">
    <source>
        <dbReference type="ARBA" id="ARBA00022603"/>
    </source>
</evidence>
<dbReference type="InterPro" id="IPR022641">
    <property type="entry name" value="CheR_N"/>
</dbReference>
<feature type="domain" description="CheR-type methyltransferase" evidence="6">
    <location>
        <begin position="1"/>
        <end position="275"/>
    </location>
</feature>
<dbReference type="Gene3D" id="3.40.50.150">
    <property type="entry name" value="Vaccinia Virus protein VP39"/>
    <property type="match status" value="1"/>
</dbReference>
<dbReference type="PRINTS" id="PR00996">
    <property type="entry name" value="CHERMTFRASE"/>
</dbReference>
<evidence type="ECO:0000256" key="5">
    <source>
        <dbReference type="ARBA" id="ARBA00022691"/>
    </source>
</evidence>
<name>A0ABV7FTP5_9ALTE</name>
<dbReference type="InterPro" id="IPR036804">
    <property type="entry name" value="CheR_N_sf"/>
</dbReference>
<dbReference type="SMART" id="SM00138">
    <property type="entry name" value="MeTrc"/>
    <property type="match status" value="1"/>
</dbReference>
<keyword evidence="5" id="KW-0949">S-adenosyl-L-methionine</keyword>
<organism evidence="7 8">
    <name type="scientific">Agaribacter flavus</name>
    <dbReference type="NCBI Taxonomy" id="1902781"/>
    <lineage>
        <taxon>Bacteria</taxon>
        <taxon>Pseudomonadati</taxon>
        <taxon>Pseudomonadota</taxon>
        <taxon>Gammaproteobacteria</taxon>
        <taxon>Alteromonadales</taxon>
        <taxon>Alteromonadaceae</taxon>
        <taxon>Agaribacter</taxon>
    </lineage>
</organism>
<accession>A0ABV7FTP5</accession>
<keyword evidence="3 7" id="KW-0489">Methyltransferase</keyword>
<dbReference type="SUPFAM" id="SSF47757">
    <property type="entry name" value="Chemotaxis receptor methyltransferase CheR, N-terminal domain"/>
    <property type="match status" value="1"/>
</dbReference>
<dbReference type="InterPro" id="IPR029063">
    <property type="entry name" value="SAM-dependent_MTases_sf"/>
</dbReference>
<protein>
    <recommendedName>
        <fullName evidence="2">protein-glutamate O-methyltransferase</fullName>
        <ecNumber evidence="2">2.1.1.80</ecNumber>
    </recommendedName>
</protein>
<evidence type="ECO:0000256" key="4">
    <source>
        <dbReference type="ARBA" id="ARBA00022679"/>
    </source>
</evidence>
<comment type="catalytic activity">
    <reaction evidence="1">
        <text>L-glutamyl-[protein] + S-adenosyl-L-methionine = [protein]-L-glutamate 5-O-methyl ester + S-adenosyl-L-homocysteine</text>
        <dbReference type="Rhea" id="RHEA:24452"/>
        <dbReference type="Rhea" id="RHEA-COMP:10208"/>
        <dbReference type="Rhea" id="RHEA-COMP:10311"/>
        <dbReference type="ChEBI" id="CHEBI:29973"/>
        <dbReference type="ChEBI" id="CHEBI:57856"/>
        <dbReference type="ChEBI" id="CHEBI:59789"/>
        <dbReference type="ChEBI" id="CHEBI:82795"/>
        <dbReference type="EC" id="2.1.1.80"/>
    </reaction>
</comment>